<evidence type="ECO:0000313" key="1">
    <source>
        <dbReference type="EMBL" id="EME49843.1"/>
    </source>
</evidence>
<gene>
    <name evidence="1" type="ORF">DOTSEDRAFT_77021</name>
</gene>
<accession>N1Q3P3</accession>
<organism evidence="1 2">
    <name type="scientific">Dothistroma septosporum (strain NZE10 / CBS 128990)</name>
    <name type="common">Red band needle blight fungus</name>
    <name type="synonym">Mycosphaerella pini</name>
    <dbReference type="NCBI Taxonomy" id="675120"/>
    <lineage>
        <taxon>Eukaryota</taxon>
        <taxon>Fungi</taxon>
        <taxon>Dikarya</taxon>
        <taxon>Ascomycota</taxon>
        <taxon>Pezizomycotina</taxon>
        <taxon>Dothideomycetes</taxon>
        <taxon>Dothideomycetidae</taxon>
        <taxon>Mycosphaerellales</taxon>
        <taxon>Mycosphaerellaceae</taxon>
        <taxon>Dothistroma</taxon>
    </lineage>
</organism>
<dbReference type="EMBL" id="KB446535">
    <property type="protein sequence ID" value="EME49843.1"/>
    <property type="molecule type" value="Genomic_DNA"/>
</dbReference>
<dbReference type="Proteomes" id="UP000016933">
    <property type="component" value="Unassembled WGS sequence"/>
</dbReference>
<evidence type="ECO:0000313" key="2">
    <source>
        <dbReference type="Proteomes" id="UP000016933"/>
    </source>
</evidence>
<protein>
    <submittedName>
        <fullName evidence="1">Uncharacterized protein</fullName>
    </submittedName>
</protein>
<dbReference type="AlphaFoldDB" id="N1Q3P3"/>
<sequence length="275" mass="30442">MVVGRPLFGVWTVGVGETREAVAGVEEDEEEEEEELEEDDAIDSRRFWLSASLRPRSIIVALSYMYDRPRYHLCQYLVQHDDIIPPTASIKADIKMAPQMMLLTFSIAAGIATSSAAEHSACLECVIIEVNQCLIPTWSGHLCLQNHRSMHFDLSGSPAQLRQHGRHQGSTIRMQNRHGSTESVESQSITSAMHEQLRASWRCGDTGPQPHTAPVADRAAHKIGLEASAVAVMLDIGFILPPLASEPSSDASAIYPRHFTTRIHYRTIAACTSHY</sequence>
<keyword evidence="2" id="KW-1185">Reference proteome</keyword>
<name>N1Q3P3_DOTSN</name>
<proteinExistence type="predicted"/>
<dbReference type="HOGENOM" id="CLU_1012024_0_0_1"/>
<reference evidence="2" key="1">
    <citation type="journal article" date="2012" name="PLoS Genet.">
        <title>The genomes of the fungal plant pathogens Cladosporium fulvum and Dothistroma septosporum reveal adaptation to different hosts and lifestyles but also signatures of common ancestry.</title>
        <authorList>
            <person name="de Wit P.J.G.M."/>
            <person name="van der Burgt A."/>
            <person name="Oekmen B."/>
            <person name="Stergiopoulos I."/>
            <person name="Abd-Elsalam K.A."/>
            <person name="Aerts A.L."/>
            <person name="Bahkali A.H."/>
            <person name="Beenen H.G."/>
            <person name="Chettri P."/>
            <person name="Cox M.P."/>
            <person name="Datema E."/>
            <person name="de Vries R.P."/>
            <person name="Dhillon B."/>
            <person name="Ganley A.R."/>
            <person name="Griffiths S.A."/>
            <person name="Guo Y."/>
            <person name="Hamelin R.C."/>
            <person name="Henrissat B."/>
            <person name="Kabir M.S."/>
            <person name="Jashni M.K."/>
            <person name="Kema G."/>
            <person name="Klaubauf S."/>
            <person name="Lapidus A."/>
            <person name="Levasseur A."/>
            <person name="Lindquist E."/>
            <person name="Mehrabi R."/>
            <person name="Ohm R.A."/>
            <person name="Owen T.J."/>
            <person name="Salamov A."/>
            <person name="Schwelm A."/>
            <person name="Schijlen E."/>
            <person name="Sun H."/>
            <person name="van den Burg H.A."/>
            <person name="van Ham R.C.H.J."/>
            <person name="Zhang S."/>
            <person name="Goodwin S.B."/>
            <person name="Grigoriev I.V."/>
            <person name="Collemare J."/>
            <person name="Bradshaw R.E."/>
        </authorList>
    </citation>
    <scope>NUCLEOTIDE SEQUENCE [LARGE SCALE GENOMIC DNA]</scope>
    <source>
        <strain evidence="2">NZE10 / CBS 128990</strain>
    </source>
</reference>
<reference evidence="1 2" key="2">
    <citation type="journal article" date="2012" name="PLoS Pathog.">
        <title>Diverse lifestyles and strategies of plant pathogenesis encoded in the genomes of eighteen Dothideomycetes fungi.</title>
        <authorList>
            <person name="Ohm R.A."/>
            <person name="Feau N."/>
            <person name="Henrissat B."/>
            <person name="Schoch C.L."/>
            <person name="Horwitz B.A."/>
            <person name="Barry K.W."/>
            <person name="Condon B.J."/>
            <person name="Copeland A.C."/>
            <person name="Dhillon B."/>
            <person name="Glaser F."/>
            <person name="Hesse C.N."/>
            <person name="Kosti I."/>
            <person name="LaButti K."/>
            <person name="Lindquist E.A."/>
            <person name="Lucas S."/>
            <person name="Salamov A.A."/>
            <person name="Bradshaw R.E."/>
            <person name="Ciuffetti L."/>
            <person name="Hamelin R.C."/>
            <person name="Kema G.H.J."/>
            <person name="Lawrence C."/>
            <person name="Scott J.A."/>
            <person name="Spatafora J.W."/>
            <person name="Turgeon B.G."/>
            <person name="de Wit P.J.G.M."/>
            <person name="Zhong S."/>
            <person name="Goodwin S.B."/>
            <person name="Grigoriev I.V."/>
        </authorList>
    </citation>
    <scope>NUCLEOTIDE SEQUENCE [LARGE SCALE GENOMIC DNA]</scope>
    <source>
        <strain evidence="2">NZE10 / CBS 128990</strain>
    </source>
</reference>